<evidence type="ECO:0000313" key="9">
    <source>
        <dbReference type="Proteomes" id="UP000183203"/>
    </source>
</evidence>
<dbReference type="InterPro" id="IPR001663">
    <property type="entry name" value="Rng_hydr_dOase-A"/>
</dbReference>
<dbReference type="GO" id="GO:0004497">
    <property type="term" value="F:monooxygenase activity"/>
    <property type="evidence" value="ECO:0007669"/>
    <property type="project" value="UniProtKB-ARBA"/>
</dbReference>
<dbReference type="CDD" id="cd08884">
    <property type="entry name" value="RHO_alpha_C_GbcA-like"/>
    <property type="match status" value="1"/>
</dbReference>
<name>A0A1G6MG37_9MICO</name>
<dbReference type="SUPFAM" id="SSF55961">
    <property type="entry name" value="Bet v1-like"/>
    <property type="match status" value="1"/>
</dbReference>
<dbReference type="PRINTS" id="PR00090">
    <property type="entry name" value="RNGDIOXGNASE"/>
</dbReference>
<sequence length="425" mass="48230">MPATVVRHQDNLTTRRLIAERTPGHSLPAPFYTSDEIFDLDLDAIFGRHWIFVASEAEIREPGDYVTVEFGKTSLLVIRDDDENVQVLHNVCRHRGARILTPGSGSVGNLVCGYHQWTYKPDGTLIWAASAADDFDTSCHNLRKVAFRSIAGLIYVNLSDEPNDDIDEVASIVEPYFEQHQLKRAKVAKQIDLIELGNWKLTMENNRECYHCDMHPELGCTYFITWGYPEDAIPPHLQETHERYLSAEAELERKCVERNLAFKGIEELDTRTMGFRVQREALDGEGESYSMTGAKLVNKLLGDFDDAKLGRLSMHTQPNFWCHFMADHAITFAVLPIAPGRTLVRTTWLVHEDAVEGVDYNVDDLTYVWRETNAQDAAFVELAQIGVTDPAYIPGPYVPSEYQVDAFCNWYIDKLNTHLDAEAAE</sequence>
<dbReference type="AlphaFoldDB" id="A0A1G6MG37"/>
<evidence type="ECO:0000256" key="1">
    <source>
        <dbReference type="ARBA" id="ARBA00001962"/>
    </source>
</evidence>
<evidence type="ECO:0000256" key="4">
    <source>
        <dbReference type="ARBA" id="ARBA00023002"/>
    </source>
</evidence>
<dbReference type="Gene3D" id="3.90.380.10">
    <property type="entry name" value="Naphthalene 1,2-dioxygenase Alpha Subunit, Chain A, domain 1"/>
    <property type="match status" value="1"/>
</dbReference>
<dbReference type="Pfam" id="PF00848">
    <property type="entry name" value="Ring_hydroxyl_A"/>
    <property type="match status" value="1"/>
</dbReference>
<reference evidence="8 9" key="1">
    <citation type="submission" date="2016-09" db="EMBL/GenBank/DDBJ databases">
        <authorList>
            <person name="Capua I."/>
            <person name="De Benedictis P."/>
            <person name="Joannis T."/>
            <person name="Lombin L.H."/>
            <person name="Cattoli G."/>
        </authorList>
    </citation>
    <scope>NUCLEOTIDE SEQUENCE [LARGE SCALE GENOMIC DNA]</scope>
    <source>
        <strain evidence="8 9">NIO-1002</strain>
    </source>
</reference>
<keyword evidence="6" id="KW-0411">Iron-sulfur</keyword>
<evidence type="ECO:0000256" key="6">
    <source>
        <dbReference type="ARBA" id="ARBA00023014"/>
    </source>
</evidence>
<dbReference type="PANTHER" id="PTHR43756:SF5">
    <property type="entry name" value="CHOLINE MONOOXYGENASE, CHLOROPLASTIC"/>
    <property type="match status" value="1"/>
</dbReference>
<evidence type="ECO:0000256" key="5">
    <source>
        <dbReference type="ARBA" id="ARBA00023004"/>
    </source>
</evidence>
<feature type="domain" description="Rieske" evidence="7">
    <location>
        <begin position="50"/>
        <end position="156"/>
    </location>
</feature>
<dbReference type="PROSITE" id="PS51296">
    <property type="entry name" value="RIESKE"/>
    <property type="match status" value="1"/>
</dbReference>
<dbReference type="SUPFAM" id="SSF50022">
    <property type="entry name" value="ISP domain"/>
    <property type="match status" value="1"/>
</dbReference>
<dbReference type="GO" id="GO:0016705">
    <property type="term" value="F:oxidoreductase activity, acting on paired donors, with incorporation or reduction of molecular oxygen"/>
    <property type="evidence" value="ECO:0007669"/>
    <property type="project" value="UniProtKB-ARBA"/>
</dbReference>
<evidence type="ECO:0000256" key="2">
    <source>
        <dbReference type="ARBA" id="ARBA00022714"/>
    </source>
</evidence>
<dbReference type="GO" id="GO:0051537">
    <property type="term" value="F:2 iron, 2 sulfur cluster binding"/>
    <property type="evidence" value="ECO:0007669"/>
    <property type="project" value="UniProtKB-KW"/>
</dbReference>
<dbReference type="OrthoDB" id="5243643at2"/>
<dbReference type="Pfam" id="PF00355">
    <property type="entry name" value="Rieske"/>
    <property type="match status" value="1"/>
</dbReference>
<evidence type="ECO:0000259" key="7">
    <source>
        <dbReference type="PROSITE" id="PS51296"/>
    </source>
</evidence>
<dbReference type="GO" id="GO:0005506">
    <property type="term" value="F:iron ion binding"/>
    <property type="evidence" value="ECO:0007669"/>
    <property type="project" value="InterPro"/>
</dbReference>
<dbReference type="PANTHER" id="PTHR43756">
    <property type="entry name" value="CHOLINE MONOOXYGENASE, CHLOROPLASTIC"/>
    <property type="match status" value="1"/>
</dbReference>
<keyword evidence="4" id="KW-0560">Oxidoreductase</keyword>
<dbReference type="STRING" id="993073.AS029_11160"/>
<comment type="cofactor">
    <cofactor evidence="1">
        <name>Fe cation</name>
        <dbReference type="ChEBI" id="CHEBI:24875"/>
    </cofactor>
</comment>
<dbReference type="RefSeq" id="WP_058232667.1">
    <property type="nucleotide sequence ID" value="NZ_FMYG01000005.1"/>
</dbReference>
<dbReference type="InterPro" id="IPR017941">
    <property type="entry name" value="Rieske_2Fe-2S"/>
</dbReference>
<organism evidence="8 9">
    <name type="scientific">Microbacterium enclense</name>
    <dbReference type="NCBI Taxonomy" id="993073"/>
    <lineage>
        <taxon>Bacteria</taxon>
        <taxon>Bacillati</taxon>
        <taxon>Actinomycetota</taxon>
        <taxon>Actinomycetes</taxon>
        <taxon>Micrococcales</taxon>
        <taxon>Microbacteriaceae</taxon>
        <taxon>Microbacterium</taxon>
    </lineage>
</organism>
<keyword evidence="5" id="KW-0408">Iron</keyword>
<dbReference type="CDD" id="cd03469">
    <property type="entry name" value="Rieske_RO_Alpha_N"/>
    <property type="match status" value="1"/>
</dbReference>
<keyword evidence="2" id="KW-0001">2Fe-2S</keyword>
<gene>
    <name evidence="8" type="ORF">SAMN05216418_2505</name>
</gene>
<dbReference type="Gene3D" id="2.102.10.10">
    <property type="entry name" value="Rieske [2Fe-2S] iron-sulphur domain"/>
    <property type="match status" value="1"/>
</dbReference>
<accession>A0A1G6MG37</accession>
<protein>
    <submittedName>
        <fullName evidence="8">Rieske 2Fe-2S family protein</fullName>
    </submittedName>
</protein>
<dbReference type="Proteomes" id="UP000183203">
    <property type="component" value="Unassembled WGS sequence"/>
</dbReference>
<keyword evidence="3" id="KW-0479">Metal-binding</keyword>
<dbReference type="InterPro" id="IPR036922">
    <property type="entry name" value="Rieske_2Fe-2S_sf"/>
</dbReference>
<evidence type="ECO:0000256" key="3">
    <source>
        <dbReference type="ARBA" id="ARBA00022723"/>
    </source>
</evidence>
<dbReference type="EMBL" id="FMYG01000005">
    <property type="protein sequence ID" value="SDC54588.1"/>
    <property type="molecule type" value="Genomic_DNA"/>
</dbReference>
<proteinExistence type="predicted"/>
<evidence type="ECO:0000313" key="8">
    <source>
        <dbReference type="EMBL" id="SDC54588.1"/>
    </source>
</evidence>
<dbReference type="InterPro" id="IPR015879">
    <property type="entry name" value="Ring_hydroxy_dOase_asu_C_dom"/>
</dbReference>